<dbReference type="SMART" id="SM00512">
    <property type="entry name" value="Skp1"/>
    <property type="match status" value="1"/>
</dbReference>
<dbReference type="Pfam" id="PF01466">
    <property type="entry name" value="Skp1"/>
    <property type="match status" value="1"/>
</dbReference>
<dbReference type="PANTHER" id="PTHR11165">
    <property type="entry name" value="SKP1"/>
    <property type="match status" value="1"/>
</dbReference>
<dbReference type="Gene3D" id="3.30.710.10">
    <property type="entry name" value="Potassium Channel Kv1.1, Chain A"/>
    <property type="match status" value="1"/>
</dbReference>
<keyword evidence="3 4" id="KW-0833">Ubl conjugation pathway</keyword>
<accession>A0A830BQE5</accession>
<dbReference type="SUPFAM" id="SSF54695">
    <property type="entry name" value="POZ domain"/>
    <property type="match status" value="1"/>
</dbReference>
<dbReference type="GO" id="GO:0006511">
    <property type="term" value="P:ubiquitin-dependent protein catabolic process"/>
    <property type="evidence" value="ECO:0007669"/>
    <property type="project" value="InterPro"/>
</dbReference>
<dbReference type="FunFam" id="3.30.710.10:FF:000026">
    <property type="entry name" value="E3 ubiquitin ligase complex SCF subunit"/>
    <property type="match status" value="1"/>
</dbReference>
<sequence>MSTKMVTLKSSDNEMFQVEEAVAVISLTIKHLIEDDCADNAIPLPNVDSKVLSKVIEYCRRHVDKAPADELNAFDEEFVKVDKTMLIALVLVCIYCVILAANYLNIKSLMDLTCDTMANMIKGYTVEQVRGFFGITTDFTPEEEDQIRNENPWAFE</sequence>
<evidence type="ECO:0000256" key="1">
    <source>
        <dbReference type="ARBA" id="ARBA00004906"/>
    </source>
</evidence>
<dbReference type="GO" id="GO:0016567">
    <property type="term" value="P:protein ubiquitination"/>
    <property type="evidence" value="ECO:0007669"/>
    <property type="project" value="UniProtKB-UniRule"/>
</dbReference>
<evidence type="ECO:0000256" key="3">
    <source>
        <dbReference type="ARBA" id="ARBA00022786"/>
    </source>
</evidence>
<dbReference type="InterPro" id="IPR016073">
    <property type="entry name" value="Skp1_comp_POZ"/>
</dbReference>
<evidence type="ECO:0000313" key="8">
    <source>
        <dbReference type="EMBL" id="GFP89056.1"/>
    </source>
</evidence>
<dbReference type="GO" id="GO:0009867">
    <property type="term" value="P:jasmonic acid mediated signaling pathway"/>
    <property type="evidence" value="ECO:0007669"/>
    <property type="project" value="UniProtKB-ARBA"/>
</dbReference>
<evidence type="ECO:0000256" key="2">
    <source>
        <dbReference type="ARBA" id="ARBA00009993"/>
    </source>
</evidence>
<feature type="transmembrane region" description="Helical" evidence="5">
    <location>
        <begin position="85"/>
        <end position="104"/>
    </location>
</feature>
<comment type="subunit">
    <text evidence="4">Part of a SCF (SKP1-cullin-F-box) protein ligase complex.</text>
</comment>
<dbReference type="InterPro" id="IPR011333">
    <property type="entry name" value="SKP1/BTB/POZ_sf"/>
</dbReference>
<dbReference type="AlphaFoldDB" id="A0A830BQE5"/>
<gene>
    <name evidence="8" type="ORF">PHJA_001049300</name>
</gene>
<dbReference type="InterPro" id="IPR001232">
    <property type="entry name" value="SKP1-like"/>
</dbReference>
<keyword evidence="5" id="KW-0812">Transmembrane</keyword>
<dbReference type="Proteomes" id="UP000653305">
    <property type="component" value="Unassembled WGS sequence"/>
</dbReference>
<dbReference type="CDD" id="cd18322">
    <property type="entry name" value="BTB_POZ_SKP1"/>
    <property type="match status" value="1"/>
</dbReference>
<evidence type="ECO:0000259" key="7">
    <source>
        <dbReference type="Pfam" id="PF03931"/>
    </source>
</evidence>
<protein>
    <recommendedName>
        <fullName evidence="4">SKP1-like protein</fullName>
    </recommendedName>
</protein>
<keyword evidence="5" id="KW-0472">Membrane</keyword>
<evidence type="ECO:0000256" key="4">
    <source>
        <dbReference type="PIRNR" id="PIRNR028729"/>
    </source>
</evidence>
<dbReference type="InterPro" id="IPR016897">
    <property type="entry name" value="SKP1"/>
</dbReference>
<comment type="similarity">
    <text evidence="2 4">Belongs to the SKP1 family.</text>
</comment>
<name>A0A830BQE5_9LAMI</name>
<keyword evidence="9" id="KW-1185">Reference proteome</keyword>
<comment type="pathway">
    <text evidence="1 4">Protein modification; protein ubiquitination.</text>
</comment>
<proteinExistence type="inferred from homology"/>
<dbReference type="UniPathway" id="UPA00143"/>
<feature type="domain" description="SKP1 component dimerisation" evidence="6">
    <location>
        <begin position="107"/>
        <end position="154"/>
    </location>
</feature>
<dbReference type="InterPro" id="IPR036296">
    <property type="entry name" value="SKP1-like_dim_sf"/>
</dbReference>
<organism evidence="8 9">
    <name type="scientific">Phtheirospermum japonicum</name>
    <dbReference type="NCBI Taxonomy" id="374723"/>
    <lineage>
        <taxon>Eukaryota</taxon>
        <taxon>Viridiplantae</taxon>
        <taxon>Streptophyta</taxon>
        <taxon>Embryophyta</taxon>
        <taxon>Tracheophyta</taxon>
        <taxon>Spermatophyta</taxon>
        <taxon>Magnoliopsida</taxon>
        <taxon>eudicotyledons</taxon>
        <taxon>Gunneridae</taxon>
        <taxon>Pentapetalae</taxon>
        <taxon>asterids</taxon>
        <taxon>lamiids</taxon>
        <taxon>Lamiales</taxon>
        <taxon>Orobanchaceae</taxon>
        <taxon>Orobanchaceae incertae sedis</taxon>
        <taxon>Phtheirospermum</taxon>
    </lineage>
</organism>
<keyword evidence="5" id="KW-1133">Transmembrane helix</keyword>
<dbReference type="Pfam" id="PF03931">
    <property type="entry name" value="Skp1_POZ"/>
    <property type="match status" value="1"/>
</dbReference>
<reference evidence="8" key="1">
    <citation type="submission" date="2020-07" db="EMBL/GenBank/DDBJ databases">
        <title>Ethylene signaling mediates host invasion by parasitic plants.</title>
        <authorList>
            <person name="Yoshida S."/>
        </authorList>
    </citation>
    <scope>NUCLEOTIDE SEQUENCE</scope>
    <source>
        <strain evidence="8">Okayama</strain>
    </source>
</reference>
<dbReference type="EMBL" id="BMAC01000178">
    <property type="protein sequence ID" value="GFP89056.1"/>
    <property type="molecule type" value="Genomic_DNA"/>
</dbReference>
<dbReference type="SUPFAM" id="SSF81382">
    <property type="entry name" value="Skp1 dimerisation domain-like"/>
    <property type="match status" value="1"/>
</dbReference>
<evidence type="ECO:0000313" key="9">
    <source>
        <dbReference type="Proteomes" id="UP000653305"/>
    </source>
</evidence>
<comment type="function">
    <text evidence="4">Involved in ubiquitination and subsequent proteasomal degradation of target proteins. Together with CUL1, RBX1 and a F-box protein, it forms a SCF E3 ubiquitin ligase complex. The functional specificity of this complex depends on the type of F-box protein. In the SCF complex, it serves as an adapter that links the F-box protein to CUL1.</text>
</comment>
<evidence type="ECO:0000259" key="6">
    <source>
        <dbReference type="Pfam" id="PF01466"/>
    </source>
</evidence>
<dbReference type="PIRSF" id="PIRSF028729">
    <property type="entry name" value="E3_ubiquit_lig_SCF_Skp"/>
    <property type="match status" value="1"/>
</dbReference>
<comment type="caution">
    <text evidence="8">The sequence shown here is derived from an EMBL/GenBank/DDBJ whole genome shotgun (WGS) entry which is preliminary data.</text>
</comment>
<dbReference type="OrthoDB" id="7827685at2759"/>
<feature type="domain" description="SKP1 component POZ" evidence="7">
    <location>
        <begin position="4"/>
        <end position="63"/>
    </location>
</feature>
<dbReference type="InterPro" id="IPR016072">
    <property type="entry name" value="Skp1_comp_dimer"/>
</dbReference>
<evidence type="ECO:0000256" key="5">
    <source>
        <dbReference type="SAM" id="Phobius"/>
    </source>
</evidence>